<gene>
    <name evidence="2" type="ORF">ElP_42830</name>
</gene>
<feature type="compositionally biased region" description="Basic and acidic residues" evidence="1">
    <location>
        <begin position="97"/>
        <end position="106"/>
    </location>
</feature>
<evidence type="ECO:0000313" key="2">
    <source>
        <dbReference type="EMBL" id="QDV36363.1"/>
    </source>
</evidence>
<dbReference type="Pfam" id="PF07618">
    <property type="entry name" value="DUF1580"/>
    <property type="match status" value="1"/>
</dbReference>
<reference evidence="2 3" key="1">
    <citation type="submission" date="2019-02" db="EMBL/GenBank/DDBJ databases">
        <title>Deep-cultivation of Planctomycetes and their phenomic and genomic characterization uncovers novel biology.</title>
        <authorList>
            <person name="Wiegand S."/>
            <person name="Jogler M."/>
            <person name="Boedeker C."/>
            <person name="Pinto D."/>
            <person name="Vollmers J."/>
            <person name="Rivas-Marin E."/>
            <person name="Kohn T."/>
            <person name="Peeters S.H."/>
            <person name="Heuer A."/>
            <person name="Rast P."/>
            <person name="Oberbeckmann S."/>
            <person name="Bunk B."/>
            <person name="Jeske O."/>
            <person name="Meyerdierks A."/>
            <person name="Storesund J.E."/>
            <person name="Kallscheuer N."/>
            <person name="Luecker S."/>
            <person name="Lage O.M."/>
            <person name="Pohl T."/>
            <person name="Merkel B.J."/>
            <person name="Hornburger P."/>
            <person name="Mueller R.-W."/>
            <person name="Bruemmer F."/>
            <person name="Labrenz M."/>
            <person name="Spormann A.M."/>
            <person name="Op den Camp H."/>
            <person name="Overmann J."/>
            <person name="Amann R."/>
            <person name="Jetten M.S.M."/>
            <person name="Mascher T."/>
            <person name="Medema M.H."/>
            <person name="Devos D.P."/>
            <person name="Kaster A.-K."/>
            <person name="Ovreas L."/>
            <person name="Rohde M."/>
            <person name="Galperin M.Y."/>
            <person name="Jogler C."/>
        </authorList>
    </citation>
    <scope>NUCLEOTIDE SEQUENCE [LARGE SCALE GENOMIC DNA]</scope>
    <source>
        <strain evidence="2 3">ElP</strain>
    </source>
</reference>
<dbReference type="Proteomes" id="UP000317835">
    <property type="component" value="Chromosome"/>
</dbReference>
<dbReference type="InterPro" id="IPR011474">
    <property type="entry name" value="DUF1580"/>
</dbReference>
<dbReference type="KEGG" id="tpla:ElP_42830"/>
<dbReference type="AlphaFoldDB" id="A0A518H6A5"/>
<dbReference type="RefSeq" id="WP_145272571.1">
    <property type="nucleotide sequence ID" value="NZ_CP036426.1"/>
</dbReference>
<dbReference type="EMBL" id="CP036426">
    <property type="protein sequence ID" value="QDV36363.1"/>
    <property type="molecule type" value="Genomic_DNA"/>
</dbReference>
<organism evidence="2 3">
    <name type="scientific">Tautonia plasticadhaerens</name>
    <dbReference type="NCBI Taxonomy" id="2527974"/>
    <lineage>
        <taxon>Bacteria</taxon>
        <taxon>Pseudomonadati</taxon>
        <taxon>Planctomycetota</taxon>
        <taxon>Planctomycetia</taxon>
        <taxon>Isosphaerales</taxon>
        <taxon>Isosphaeraceae</taxon>
        <taxon>Tautonia</taxon>
    </lineage>
</organism>
<keyword evidence="3" id="KW-1185">Reference proteome</keyword>
<dbReference type="OrthoDB" id="290434at2"/>
<sequence length="115" mass="12541">MAERVRNEIATWLDDALAKGGRGGLISPAELARRLPNRPHVSTVWRWCHRGIRGVRLGTVAIGGRRYTTPALVEEFLARLSESGGPKGAPPPSPPPPDRRAREKARAAARAAMEF</sequence>
<protein>
    <submittedName>
        <fullName evidence="2">Uncharacterized protein</fullName>
    </submittedName>
</protein>
<name>A0A518H6A5_9BACT</name>
<proteinExistence type="predicted"/>
<accession>A0A518H6A5</accession>
<evidence type="ECO:0000313" key="3">
    <source>
        <dbReference type="Proteomes" id="UP000317835"/>
    </source>
</evidence>
<feature type="region of interest" description="Disordered" evidence="1">
    <location>
        <begin position="81"/>
        <end position="115"/>
    </location>
</feature>
<evidence type="ECO:0000256" key="1">
    <source>
        <dbReference type="SAM" id="MobiDB-lite"/>
    </source>
</evidence>